<dbReference type="GO" id="GO:0030705">
    <property type="term" value="P:cytoskeleton-dependent intracellular transport"/>
    <property type="evidence" value="ECO:0007669"/>
    <property type="project" value="InterPro"/>
</dbReference>
<dbReference type="GO" id="GO:0031122">
    <property type="term" value="P:cytoplasmic microtubule organization"/>
    <property type="evidence" value="ECO:0007669"/>
    <property type="project" value="InterPro"/>
</dbReference>
<dbReference type="PROSITE" id="PS50021">
    <property type="entry name" value="CH"/>
    <property type="match status" value="1"/>
</dbReference>
<dbReference type="InterPro" id="IPR036872">
    <property type="entry name" value="CH_dom_sf"/>
</dbReference>
<comment type="subcellular location">
    <subcellularLocation>
        <location evidence="1">Cytoplasm</location>
        <location evidence="1">Cytoskeleton</location>
    </subcellularLocation>
</comment>
<evidence type="ECO:0000256" key="5">
    <source>
        <dbReference type="ARBA" id="ARBA00023054"/>
    </source>
</evidence>
<sequence length="674" mass="78803">MSSKRKVELCDSLLTWMQTFQVSGPCSSYEDLTGGVAIAQVLNRIDPSWFNEAWLVRVKKDTTENWRLKVSNLKRILQSVLEYYQDVLGHPVSDDHIPDVALIGEFSNDTELRKMVQLVLGCAISCDKKEEHIQQIMTLGESVQQAVMESIQELLNKAPSDAVTSESFINYDSQSRKYYFLSEDNDEKNEILQRCHDLEQQVSLLMEEKKNMMGENRTLKEQQEQSGMGTPQLFNKKLLLLQSQIEQLQEENYSHSSDRVGKLESLVDSYKKKLEDLGDLRRQVKLLEERNTVYMQRTFQLEEDLHKANASRGQVESLSRQVQELHKKHSTESLRAEKWQFEFQTLKEKFEALQKERERLIAERDSLRETNDELRCSHLQQTCLGQADLLLSGSSPPLENLAAEIVPAELRETVIRLQQENKMLCAQEASYHERLCDLQNFLEESNRSKNRLESESRLQQQQIKGLKAQVEELQKQLREQGNRAEDSSQLKRKLEEHLEMLHDAHSELQKKREYIETLEPKADLNMSRKVDELQQILHQKEEDMRAMEERYKRYVDKARTVIKSLDPKQQNYIPPEIQALKNQLQEKDTRIRHLETDYEKTKVQRDQEEKLIISAWYNMGMALHQKSTDEKTQPPNGAQSFLAQQRLATNARRGQISRSHTLLPRYNDKRQSLS</sequence>
<evidence type="ECO:0000256" key="8">
    <source>
        <dbReference type="SAM" id="MobiDB-lite"/>
    </source>
</evidence>
<organism evidence="10 11">
    <name type="scientific">Xenopus laevis</name>
    <name type="common">African clawed frog</name>
    <dbReference type="NCBI Taxonomy" id="8355"/>
    <lineage>
        <taxon>Eukaryota</taxon>
        <taxon>Metazoa</taxon>
        <taxon>Chordata</taxon>
        <taxon>Craniata</taxon>
        <taxon>Vertebrata</taxon>
        <taxon>Euteleostomi</taxon>
        <taxon>Amphibia</taxon>
        <taxon>Batrachia</taxon>
        <taxon>Anura</taxon>
        <taxon>Pipoidea</taxon>
        <taxon>Pipidae</taxon>
        <taxon>Xenopodinae</taxon>
        <taxon>Xenopus</taxon>
        <taxon>Xenopus</taxon>
    </lineage>
</organism>
<dbReference type="Gene3D" id="1.10.418.10">
    <property type="entry name" value="Calponin-like domain"/>
    <property type="match status" value="1"/>
</dbReference>
<proteinExistence type="inferred from homology"/>
<feature type="domain" description="Calponin-homology (CH)" evidence="9">
    <location>
        <begin position="7"/>
        <end position="123"/>
    </location>
</feature>
<dbReference type="SUPFAM" id="SSF116907">
    <property type="entry name" value="Hook domain"/>
    <property type="match status" value="1"/>
</dbReference>
<dbReference type="GO" id="GO:0005813">
    <property type="term" value="C:centrosome"/>
    <property type="evidence" value="ECO:0007669"/>
    <property type="project" value="TreeGrafter"/>
</dbReference>
<dbReference type="PANTHER" id="PTHR18947:SF37">
    <property type="entry name" value="PROTEIN HOOK HOMOLOG 2"/>
    <property type="match status" value="1"/>
</dbReference>
<gene>
    <name evidence="10" type="ORF">XELAEV_18019083mg</name>
</gene>
<evidence type="ECO:0000256" key="1">
    <source>
        <dbReference type="ARBA" id="ARBA00004245"/>
    </source>
</evidence>
<keyword evidence="4" id="KW-0493">Microtubule</keyword>
<evidence type="ECO:0000256" key="7">
    <source>
        <dbReference type="SAM" id="Coils"/>
    </source>
</evidence>
<reference evidence="11" key="1">
    <citation type="journal article" date="2016" name="Nature">
        <title>Genome evolution in the allotetraploid frog Xenopus laevis.</title>
        <authorList>
            <person name="Session A.M."/>
            <person name="Uno Y."/>
            <person name="Kwon T."/>
            <person name="Chapman J.A."/>
            <person name="Toyoda A."/>
            <person name="Takahashi S."/>
            <person name="Fukui A."/>
            <person name="Hikosaka A."/>
            <person name="Suzuki A."/>
            <person name="Kondo M."/>
            <person name="van Heeringen S.J."/>
            <person name="Quigley I."/>
            <person name="Heinz S."/>
            <person name="Ogino H."/>
            <person name="Ochi H."/>
            <person name="Hellsten U."/>
            <person name="Lyons J.B."/>
            <person name="Simakov O."/>
            <person name="Putnam N."/>
            <person name="Stites J."/>
            <person name="Kuroki Y."/>
            <person name="Tanaka T."/>
            <person name="Michiue T."/>
            <person name="Watanabe M."/>
            <person name="Bogdanovic O."/>
            <person name="Lister R."/>
            <person name="Georgiou G."/>
            <person name="Paranjpe S.S."/>
            <person name="van Kruijsbergen I."/>
            <person name="Shu S."/>
            <person name="Carlson J."/>
            <person name="Kinoshita T."/>
            <person name="Ohta Y."/>
            <person name="Mawaribuchi S."/>
            <person name="Jenkins J."/>
            <person name="Grimwood J."/>
            <person name="Schmutz J."/>
            <person name="Mitros T."/>
            <person name="Mozaffari S.V."/>
            <person name="Suzuki Y."/>
            <person name="Haramoto Y."/>
            <person name="Yamamoto T.S."/>
            <person name="Takagi C."/>
            <person name="Heald R."/>
            <person name="Miller K."/>
            <person name="Haudenschild C."/>
            <person name="Kitzman J."/>
            <person name="Nakayama T."/>
            <person name="Izutsu Y."/>
            <person name="Robert J."/>
            <person name="Fortriede J."/>
            <person name="Burns K."/>
            <person name="Lotay V."/>
            <person name="Karimi K."/>
            <person name="Yasuoka Y."/>
            <person name="Dichmann D.S."/>
            <person name="Flajnik M.F."/>
            <person name="Houston D.W."/>
            <person name="Shendure J."/>
            <person name="DuPasquier L."/>
            <person name="Vize P.D."/>
            <person name="Zorn A.M."/>
            <person name="Ito M."/>
            <person name="Marcotte E.M."/>
            <person name="Wallingford J.B."/>
            <person name="Ito Y."/>
            <person name="Asashima M."/>
            <person name="Ueno N."/>
            <person name="Matsuda Y."/>
            <person name="Veenstra G.J."/>
            <person name="Fujiyama A."/>
            <person name="Harland R.M."/>
            <person name="Taira M."/>
            <person name="Rokhsar D.S."/>
        </authorList>
    </citation>
    <scope>NUCLEOTIDE SEQUENCE [LARGE SCALE GENOMIC DNA]</scope>
    <source>
        <strain evidence="11">J</strain>
    </source>
</reference>
<evidence type="ECO:0000256" key="4">
    <source>
        <dbReference type="ARBA" id="ARBA00022701"/>
    </source>
</evidence>
<dbReference type="GO" id="GO:0051959">
    <property type="term" value="F:dynein light intermediate chain binding"/>
    <property type="evidence" value="ECO:0007669"/>
    <property type="project" value="TreeGrafter"/>
</dbReference>
<dbReference type="InterPro" id="IPR043936">
    <property type="entry name" value="HOOK_N"/>
</dbReference>
<evidence type="ECO:0000256" key="2">
    <source>
        <dbReference type="ARBA" id="ARBA00006946"/>
    </source>
</evidence>
<dbReference type="Proteomes" id="UP000694892">
    <property type="component" value="Chromosome 3L"/>
</dbReference>
<dbReference type="EMBL" id="CM004470">
    <property type="protein sequence ID" value="OCT90468.1"/>
    <property type="molecule type" value="Genomic_DNA"/>
</dbReference>
<dbReference type="OMA" id="RGQLDTY"/>
<dbReference type="AlphaFoldDB" id="A0A974HUD5"/>
<dbReference type="Pfam" id="PF19047">
    <property type="entry name" value="HOOK_N"/>
    <property type="match status" value="1"/>
</dbReference>
<dbReference type="FunFam" id="1.10.418.10:FF:000024">
    <property type="entry name" value="Hook homolog 3 (Drosophila)"/>
    <property type="match status" value="1"/>
</dbReference>
<accession>A0A974HUD5</accession>
<keyword evidence="6" id="KW-0206">Cytoskeleton</keyword>
<dbReference type="GO" id="GO:0008017">
    <property type="term" value="F:microtubule binding"/>
    <property type="evidence" value="ECO:0007669"/>
    <property type="project" value="InterPro"/>
</dbReference>
<evidence type="ECO:0000256" key="6">
    <source>
        <dbReference type="ARBA" id="ARBA00023212"/>
    </source>
</evidence>
<dbReference type="PANTHER" id="PTHR18947">
    <property type="entry name" value="HOOK PROTEINS"/>
    <property type="match status" value="1"/>
</dbReference>
<keyword evidence="3" id="KW-0963">Cytoplasm</keyword>
<evidence type="ECO:0000313" key="10">
    <source>
        <dbReference type="EMBL" id="OCT90468.1"/>
    </source>
</evidence>
<keyword evidence="5 7" id="KW-0175">Coiled coil</keyword>
<dbReference type="InterPro" id="IPR008636">
    <property type="entry name" value="Hook_C"/>
</dbReference>
<evidence type="ECO:0000256" key="3">
    <source>
        <dbReference type="ARBA" id="ARBA00022490"/>
    </source>
</evidence>
<feature type="region of interest" description="Disordered" evidence="8">
    <location>
        <begin position="649"/>
        <end position="674"/>
    </location>
</feature>
<feature type="coiled-coil region" evidence="7">
    <location>
        <begin position="270"/>
        <end position="377"/>
    </location>
</feature>
<dbReference type="GO" id="GO:0005874">
    <property type="term" value="C:microtubule"/>
    <property type="evidence" value="ECO:0007669"/>
    <property type="project" value="UniProtKB-KW"/>
</dbReference>
<feature type="coiled-coil region" evidence="7">
    <location>
        <begin position="442"/>
        <end position="611"/>
    </location>
</feature>
<evidence type="ECO:0000259" key="9">
    <source>
        <dbReference type="PROSITE" id="PS50021"/>
    </source>
</evidence>
<dbReference type="InterPro" id="IPR001715">
    <property type="entry name" value="CH_dom"/>
</dbReference>
<protein>
    <recommendedName>
        <fullName evidence="9">Calponin-homology (CH) domain-containing protein</fullName>
    </recommendedName>
</protein>
<dbReference type="Pfam" id="PF05622">
    <property type="entry name" value="HOOK"/>
    <property type="match status" value="2"/>
</dbReference>
<feature type="coiled-coil region" evidence="7">
    <location>
        <begin position="181"/>
        <end position="225"/>
    </location>
</feature>
<dbReference type="GO" id="GO:0010256">
    <property type="term" value="P:endomembrane system organization"/>
    <property type="evidence" value="ECO:0007669"/>
    <property type="project" value="UniProtKB-ARBA"/>
</dbReference>
<name>A0A974HUD5_XENLA</name>
<evidence type="ECO:0000313" key="11">
    <source>
        <dbReference type="Proteomes" id="UP000694892"/>
    </source>
</evidence>
<dbReference type="GO" id="GO:0005737">
    <property type="term" value="C:cytoplasm"/>
    <property type="evidence" value="ECO:0007669"/>
    <property type="project" value="TreeGrafter"/>
</dbReference>
<comment type="similarity">
    <text evidence="2">Belongs to the hook family.</text>
</comment>